<protein>
    <submittedName>
        <fullName evidence="1">Uncharacterized protein</fullName>
    </submittedName>
</protein>
<name>A0A067PAD9_9AGAM</name>
<dbReference type="Proteomes" id="UP000027265">
    <property type="component" value="Unassembled WGS sequence"/>
</dbReference>
<gene>
    <name evidence="1" type="ORF">JAAARDRAFT_495763</name>
</gene>
<reference evidence="2" key="1">
    <citation type="journal article" date="2014" name="Proc. Natl. Acad. Sci. U.S.A.">
        <title>Extensive sampling of basidiomycete genomes demonstrates inadequacy of the white-rot/brown-rot paradigm for wood decay fungi.</title>
        <authorList>
            <person name="Riley R."/>
            <person name="Salamov A.A."/>
            <person name="Brown D.W."/>
            <person name="Nagy L.G."/>
            <person name="Floudas D."/>
            <person name="Held B.W."/>
            <person name="Levasseur A."/>
            <person name="Lombard V."/>
            <person name="Morin E."/>
            <person name="Otillar R."/>
            <person name="Lindquist E.A."/>
            <person name="Sun H."/>
            <person name="LaButti K.M."/>
            <person name="Schmutz J."/>
            <person name="Jabbour D."/>
            <person name="Luo H."/>
            <person name="Baker S.E."/>
            <person name="Pisabarro A.G."/>
            <person name="Walton J.D."/>
            <person name="Blanchette R.A."/>
            <person name="Henrissat B."/>
            <person name="Martin F."/>
            <person name="Cullen D."/>
            <person name="Hibbett D.S."/>
            <person name="Grigoriev I.V."/>
        </authorList>
    </citation>
    <scope>NUCLEOTIDE SEQUENCE [LARGE SCALE GENOMIC DNA]</scope>
    <source>
        <strain evidence="2">MUCL 33604</strain>
    </source>
</reference>
<proteinExistence type="predicted"/>
<evidence type="ECO:0000313" key="2">
    <source>
        <dbReference type="Proteomes" id="UP000027265"/>
    </source>
</evidence>
<evidence type="ECO:0000313" key="1">
    <source>
        <dbReference type="EMBL" id="KDQ51888.1"/>
    </source>
</evidence>
<dbReference type="EMBL" id="KL197744">
    <property type="protein sequence ID" value="KDQ51888.1"/>
    <property type="molecule type" value="Genomic_DNA"/>
</dbReference>
<dbReference type="InParanoid" id="A0A067PAD9"/>
<accession>A0A067PAD9</accession>
<dbReference type="AlphaFoldDB" id="A0A067PAD9"/>
<keyword evidence="2" id="KW-1185">Reference proteome</keyword>
<dbReference type="HOGENOM" id="CLU_1349111_0_0_1"/>
<organism evidence="1 2">
    <name type="scientific">Jaapia argillacea MUCL 33604</name>
    <dbReference type="NCBI Taxonomy" id="933084"/>
    <lineage>
        <taxon>Eukaryota</taxon>
        <taxon>Fungi</taxon>
        <taxon>Dikarya</taxon>
        <taxon>Basidiomycota</taxon>
        <taxon>Agaricomycotina</taxon>
        <taxon>Agaricomycetes</taxon>
        <taxon>Agaricomycetidae</taxon>
        <taxon>Jaapiales</taxon>
        <taxon>Jaapiaceae</taxon>
        <taxon>Jaapia</taxon>
    </lineage>
</organism>
<sequence length="203" mass="23363">MPKMPARLDALRNRLHRRSKTSLVPTKEKDLPKLPRSYPSLVLSHPRQVRQLLALDSLLEANAAYTSSSHLFECDLQIKLELEDQCISAREEIQVGRVSLDDLVDELDIEMATEGEETSLYATDTSEWWDERTHHRRLRMHTILIDIDHQRMQLDILTAKVNKASEELEARQWDLETTNDAAEESLAKMLPVILTLAQLRKSG</sequence>